<dbReference type="EC" id="5.3.1.30" evidence="2"/>
<evidence type="ECO:0000256" key="2">
    <source>
        <dbReference type="NCBIfam" id="TIGR04378"/>
    </source>
</evidence>
<evidence type="ECO:0000313" key="4">
    <source>
        <dbReference type="Proteomes" id="UP000548423"/>
    </source>
</evidence>
<dbReference type="EMBL" id="JACCBX010000002">
    <property type="protein sequence ID" value="NYE04236.1"/>
    <property type="molecule type" value="Genomic_DNA"/>
</dbReference>
<dbReference type="NCBIfam" id="TIGR04378">
    <property type="entry name" value="myo_inos_iolB"/>
    <property type="match status" value="1"/>
</dbReference>
<comment type="caution">
    <text evidence="3">The sequence shown here is derived from an EMBL/GenBank/DDBJ whole genome shotgun (WGS) entry which is preliminary data.</text>
</comment>
<dbReference type="AlphaFoldDB" id="A0A852T8V5"/>
<gene>
    <name evidence="3" type="ORF">F4694_000980</name>
</gene>
<dbReference type="SUPFAM" id="SSF51182">
    <property type="entry name" value="RmlC-like cupins"/>
    <property type="match status" value="1"/>
</dbReference>
<dbReference type="PIRSF" id="PIRSF036628">
    <property type="entry name" value="IolB"/>
    <property type="match status" value="1"/>
</dbReference>
<proteinExistence type="predicted"/>
<keyword evidence="1 3" id="KW-0413">Isomerase</keyword>
<dbReference type="InterPro" id="IPR024203">
    <property type="entry name" value="Deoxy-glucuronate_isom_IolB"/>
</dbReference>
<reference evidence="4" key="2">
    <citation type="submission" date="2020-08" db="EMBL/GenBank/DDBJ databases">
        <title>The Agave Microbiome: Exploring the role of microbial communities in plant adaptations to desert environments.</title>
        <authorList>
            <person name="Partida-Martinez L.P."/>
        </authorList>
    </citation>
    <scope>NUCLEOTIDE SEQUENCE [LARGE SCALE GENOMIC DNA]</scope>
    <source>
        <strain evidence="4">AT2.8</strain>
    </source>
</reference>
<evidence type="ECO:0000256" key="1">
    <source>
        <dbReference type="ARBA" id="ARBA00023235"/>
    </source>
</evidence>
<protein>
    <recommendedName>
        <fullName evidence="2">5-deoxy-glucuronate isomerase</fullName>
        <ecNumber evidence="2">5.3.1.30</ecNumber>
    </recommendedName>
</protein>
<dbReference type="Proteomes" id="UP000548423">
    <property type="component" value="Unassembled WGS sequence"/>
</dbReference>
<dbReference type="GO" id="GO:0102482">
    <property type="term" value="F:5-deoxy-D-glucuronate isomerase activity"/>
    <property type="evidence" value="ECO:0007669"/>
    <property type="project" value="UniProtKB-EC"/>
</dbReference>
<dbReference type="GO" id="GO:0019310">
    <property type="term" value="P:inositol catabolic process"/>
    <property type="evidence" value="ECO:0007669"/>
    <property type="project" value="UniProtKB-UniRule"/>
</dbReference>
<organism evidence="3 4">
    <name type="scientific">Neobacillus niacini</name>
    <dbReference type="NCBI Taxonomy" id="86668"/>
    <lineage>
        <taxon>Bacteria</taxon>
        <taxon>Bacillati</taxon>
        <taxon>Bacillota</taxon>
        <taxon>Bacilli</taxon>
        <taxon>Bacillales</taxon>
        <taxon>Bacillaceae</taxon>
        <taxon>Neobacillus</taxon>
    </lineage>
</organism>
<dbReference type="Pfam" id="PF04962">
    <property type="entry name" value="KduI"/>
    <property type="match status" value="1"/>
</dbReference>
<dbReference type="InterPro" id="IPR014710">
    <property type="entry name" value="RmlC-like_jellyroll"/>
</dbReference>
<name>A0A852T8V5_9BACI</name>
<accession>A0A852T8V5</accession>
<sequence length="268" mass="30501">MQKKLLYKSIKSEQPSLVRVMPEESGLQFVGFEACKIQKGETIKREAKENEICAVILSGKVKITTKELTFDDIGNRLDIFEKIPPYALYVTKDDCCEMEALTEVVEIAFCSSPSAGSYPTRVIKPADVEVIERGKGNMKRYVHNILPEDREADSLLVVEVFTPEGNWSSYPPHKHDVLNLPVETLLEETYYHRMKPDKGFAFQRVYTDDQSIDAAFAIKDGDVVVVPKGYHPVAASPGHELYYLNVMAGPTRLWRFHNDKDLEWLLNK</sequence>
<reference evidence="4" key="1">
    <citation type="submission" date="2020-07" db="EMBL/GenBank/DDBJ databases">
        <authorList>
            <person name="Partida-Martinez L."/>
            <person name="Huntemann M."/>
            <person name="Clum A."/>
            <person name="Wang J."/>
            <person name="Palaniappan K."/>
            <person name="Ritter S."/>
            <person name="Chen I.-M."/>
            <person name="Stamatis D."/>
            <person name="Reddy T."/>
            <person name="O'Malley R."/>
            <person name="Daum C."/>
            <person name="Shapiro N."/>
            <person name="Ivanova N."/>
            <person name="Kyrpides N."/>
            <person name="Woyke T."/>
        </authorList>
    </citation>
    <scope>NUCLEOTIDE SEQUENCE [LARGE SCALE GENOMIC DNA]</scope>
    <source>
        <strain evidence="4">AT2.8</strain>
    </source>
</reference>
<dbReference type="Gene3D" id="2.60.120.10">
    <property type="entry name" value="Jelly Rolls"/>
    <property type="match status" value="2"/>
</dbReference>
<evidence type="ECO:0000313" key="3">
    <source>
        <dbReference type="EMBL" id="NYE04236.1"/>
    </source>
</evidence>
<dbReference type="GO" id="GO:0008880">
    <property type="term" value="F:glucuronate isomerase activity"/>
    <property type="evidence" value="ECO:0007669"/>
    <property type="project" value="InterPro"/>
</dbReference>
<dbReference type="InterPro" id="IPR011051">
    <property type="entry name" value="RmlC_Cupin_sf"/>
</dbReference>
<dbReference type="PANTHER" id="PTHR39193:SF1">
    <property type="entry name" value="5-DEOXY-GLUCURONATE ISOMERASE"/>
    <property type="match status" value="1"/>
</dbReference>
<dbReference type="InterPro" id="IPR021120">
    <property type="entry name" value="KduI/IolB_isomerase"/>
</dbReference>
<dbReference type="PANTHER" id="PTHR39193">
    <property type="entry name" value="5-DEOXY-GLUCURONATE ISOMERASE"/>
    <property type="match status" value="1"/>
</dbReference>